<dbReference type="VEuPathDB" id="TrichDB:TRFO_14850"/>
<organism evidence="1 2">
    <name type="scientific">Tritrichomonas foetus</name>
    <dbReference type="NCBI Taxonomy" id="1144522"/>
    <lineage>
        <taxon>Eukaryota</taxon>
        <taxon>Metamonada</taxon>
        <taxon>Parabasalia</taxon>
        <taxon>Tritrichomonadida</taxon>
        <taxon>Tritrichomonadidae</taxon>
        <taxon>Tritrichomonas</taxon>
    </lineage>
</organism>
<accession>A0A1J4KY89</accession>
<dbReference type="EMBL" id="MLAK01000326">
    <property type="protein sequence ID" value="OHT14678.1"/>
    <property type="molecule type" value="Genomic_DNA"/>
</dbReference>
<keyword evidence="2" id="KW-1185">Reference proteome</keyword>
<sequence>MDESPSTLSFSQLMNEPIEVLASFQHNIPKEICAVFNQSQMTFDELDARINELIDSIQTDENIARQIRTEIDSIKFDREEMISKVKQKKYQLSVSQQLLDQVKEDIKVLQHEKRNILVGDYEGQITLEKAQKKDIFSPQKNTFHAIKYLAKEVNFPLIAESRAEIANLFREIRNTYFSYHQNYQAQGHYKKSVEEKLSLIQKQVIEKRELVKEMQFELNQMEVHYRMHQNRNLKKIHSIPESWNKNVKQLRKNERDCLIQIWNTLKIISTEGYDEVSLDRYTRVSRRNIIDLANKLIMKREQKKRQYGNRIRLYQMSISSFHNIITEIKEANYDVIKKTEDNISDSCLD</sequence>
<evidence type="ECO:0000313" key="2">
    <source>
        <dbReference type="Proteomes" id="UP000179807"/>
    </source>
</evidence>
<reference evidence="1" key="1">
    <citation type="submission" date="2016-10" db="EMBL/GenBank/DDBJ databases">
        <authorList>
            <person name="Benchimol M."/>
            <person name="Almeida L.G."/>
            <person name="Vasconcelos A.T."/>
            <person name="Perreira-Neves A."/>
            <person name="Rosa I.A."/>
            <person name="Tasca T."/>
            <person name="Bogo M.R."/>
            <person name="de Souza W."/>
        </authorList>
    </citation>
    <scope>NUCLEOTIDE SEQUENCE [LARGE SCALE GENOMIC DNA]</scope>
    <source>
        <strain evidence="1">K</strain>
    </source>
</reference>
<proteinExistence type="predicted"/>
<dbReference type="GeneID" id="94832758"/>
<protein>
    <submittedName>
        <fullName evidence="1">Uncharacterized protein</fullName>
    </submittedName>
</protein>
<dbReference type="RefSeq" id="XP_068367814.1">
    <property type="nucleotide sequence ID" value="XM_068498054.1"/>
</dbReference>
<evidence type="ECO:0000313" key="1">
    <source>
        <dbReference type="EMBL" id="OHT14678.1"/>
    </source>
</evidence>
<gene>
    <name evidence="1" type="ORF">TRFO_14850</name>
</gene>
<dbReference type="Proteomes" id="UP000179807">
    <property type="component" value="Unassembled WGS sequence"/>
</dbReference>
<dbReference type="AlphaFoldDB" id="A0A1J4KY89"/>
<name>A0A1J4KY89_9EUKA</name>
<comment type="caution">
    <text evidence="1">The sequence shown here is derived from an EMBL/GenBank/DDBJ whole genome shotgun (WGS) entry which is preliminary data.</text>
</comment>